<feature type="transmembrane region" description="Helical" evidence="10">
    <location>
        <begin position="140"/>
        <end position="162"/>
    </location>
</feature>
<dbReference type="AlphaFoldDB" id="A0A7M5V0T3"/>
<evidence type="ECO:0000256" key="2">
    <source>
        <dbReference type="ARBA" id="ARBA00009172"/>
    </source>
</evidence>
<dbReference type="GeneID" id="136797830"/>
<dbReference type="PANTHER" id="PTHR23294">
    <property type="entry name" value="ET TRANSLATION PRODUCT-RELATED"/>
    <property type="match status" value="1"/>
</dbReference>
<dbReference type="Proteomes" id="UP000594262">
    <property type="component" value="Unplaced"/>
</dbReference>
<keyword evidence="6" id="KW-0325">Glycoprotein</keyword>
<dbReference type="InterPro" id="IPR010291">
    <property type="entry name" value="Ion_channel_UNC-93"/>
</dbReference>
<dbReference type="InterPro" id="IPR051617">
    <property type="entry name" value="UNC-93-like_regulator"/>
</dbReference>
<evidence type="ECO:0000256" key="7">
    <source>
        <dbReference type="ARBA" id="ARBA00040302"/>
    </source>
</evidence>
<feature type="region of interest" description="Disordered" evidence="9">
    <location>
        <begin position="204"/>
        <end position="226"/>
    </location>
</feature>
<evidence type="ECO:0000256" key="3">
    <source>
        <dbReference type="ARBA" id="ARBA00022692"/>
    </source>
</evidence>
<name>A0A7M5V0T3_9CNID</name>
<dbReference type="InterPro" id="IPR036259">
    <property type="entry name" value="MFS_trans_sf"/>
</dbReference>
<evidence type="ECO:0000256" key="1">
    <source>
        <dbReference type="ARBA" id="ARBA00004141"/>
    </source>
</evidence>
<evidence type="ECO:0000313" key="11">
    <source>
        <dbReference type="EnsemblMetazoa" id="CLYHEMP007425.1"/>
    </source>
</evidence>
<feature type="transmembrane region" description="Helical" evidence="10">
    <location>
        <begin position="320"/>
        <end position="339"/>
    </location>
</feature>
<comment type="similarity">
    <text evidence="2">Belongs to the unc-93 family.</text>
</comment>
<organism evidence="11 12">
    <name type="scientific">Clytia hemisphaerica</name>
    <dbReference type="NCBI Taxonomy" id="252671"/>
    <lineage>
        <taxon>Eukaryota</taxon>
        <taxon>Metazoa</taxon>
        <taxon>Cnidaria</taxon>
        <taxon>Hydrozoa</taxon>
        <taxon>Hydroidolina</taxon>
        <taxon>Leptothecata</taxon>
        <taxon>Obeliida</taxon>
        <taxon>Clytiidae</taxon>
        <taxon>Clytia</taxon>
    </lineage>
</organism>
<evidence type="ECO:0000256" key="9">
    <source>
        <dbReference type="SAM" id="MobiDB-lite"/>
    </source>
</evidence>
<evidence type="ECO:0000256" key="6">
    <source>
        <dbReference type="ARBA" id="ARBA00023180"/>
    </source>
</evidence>
<evidence type="ECO:0000256" key="4">
    <source>
        <dbReference type="ARBA" id="ARBA00022989"/>
    </source>
</evidence>
<feature type="transmembrane region" description="Helical" evidence="10">
    <location>
        <begin position="51"/>
        <end position="68"/>
    </location>
</feature>
<feature type="transmembrane region" description="Helical" evidence="10">
    <location>
        <begin position="174"/>
        <end position="193"/>
    </location>
</feature>
<accession>A0A7M5V0T3</accession>
<comment type="subcellular location">
    <subcellularLocation>
        <location evidence="1">Membrane</location>
        <topology evidence="1">Multi-pass membrane protein</topology>
    </subcellularLocation>
</comment>
<evidence type="ECO:0000256" key="10">
    <source>
        <dbReference type="SAM" id="Phobius"/>
    </source>
</evidence>
<feature type="transmembrane region" description="Helical" evidence="10">
    <location>
        <begin position="80"/>
        <end position="98"/>
    </location>
</feature>
<reference evidence="11" key="1">
    <citation type="submission" date="2021-01" db="UniProtKB">
        <authorList>
            <consortium name="EnsemblMetazoa"/>
        </authorList>
    </citation>
    <scope>IDENTIFICATION</scope>
</reference>
<keyword evidence="12" id="KW-1185">Reference proteome</keyword>
<feature type="transmembrane region" description="Helical" evidence="10">
    <location>
        <begin position="420"/>
        <end position="439"/>
    </location>
</feature>
<dbReference type="SUPFAM" id="SSF103473">
    <property type="entry name" value="MFS general substrate transporter"/>
    <property type="match status" value="1"/>
</dbReference>
<dbReference type="Gene3D" id="1.20.1250.20">
    <property type="entry name" value="MFS general substrate transporter like domains"/>
    <property type="match status" value="2"/>
</dbReference>
<feature type="transmembrane region" description="Helical" evidence="10">
    <location>
        <begin position="247"/>
        <end position="267"/>
    </location>
</feature>
<evidence type="ECO:0000313" key="12">
    <source>
        <dbReference type="Proteomes" id="UP000594262"/>
    </source>
</evidence>
<evidence type="ECO:0000256" key="5">
    <source>
        <dbReference type="ARBA" id="ARBA00023136"/>
    </source>
</evidence>
<feature type="transmembrane region" description="Helical" evidence="10">
    <location>
        <begin position="395"/>
        <end position="414"/>
    </location>
</feature>
<keyword evidence="3 10" id="KW-0812">Transmembrane</keyword>
<proteinExistence type="inferred from homology"/>
<feature type="transmembrane region" description="Helical" evidence="10">
    <location>
        <begin position="104"/>
        <end position="128"/>
    </location>
</feature>
<sequence>MAFDIKLYNVVMLGICFMLIFTAFQTSGNVQTSVLNSYKTSSGEYPFKNKGYISLAIIYTVFALANFIAPPICNLFGPRVAMFIGGACYCLFIASIIMPLLSTLYIASVIVGVGAALIWTGQGNFLTLNSTDDTMGRNSGIFWALLQCSLLFGNMFVYFFFGGHVNVSDHGREVLYTVLLVACGIGTLALVLLRKAPSQDYQQVAQNENSDDLQSPVQDSVNPERVSGQTPLESFLAAFKLLRTTDMLMLALTIAYTGFELTFFSGVYGTSVGNIKPDKIDEPKRQIGLIGMLIGAGEITGGLLFGIFGKYTNKYGRDPIVLLGFIIHLITFYLIFLNLPNEAPLRETDGESKLGYNMVVYGLCAYMLGFGDASFNTQLYSILGTLYSEDSAPAFALFKCIQSVAAAIGFAYGTVLVLKYQLLILVVTAFIGTLSFFYVERKHSRVKDLGYDPIS</sequence>
<dbReference type="GO" id="GO:0016020">
    <property type="term" value="C:membrane"/>
    <property type="evidence" value="ECO:0007669"/>
    <property type="project" value="UniProtKB-SubCell"/>
</dbReference>
<dbReference type="Pfam" id="PF05978">
    <property type="entry name" value="UNC-93"/>
    <property type="match status" value="1"/>
</dbReference>
<dbReference type="OrthoDB" id="196103at2759"/>
<dbReference type="PANTHER" id="PTHR23294:SF0">
    <property type="entry name" value="UNC93-LIKE PROTEIN MFSD11"/>
    <property type="match status" value="1"/>
</dbReference>
<dbReference type="EnsemblMetazoa" id="CLYHEMT007425.1">
    <property type="protein sequence ID" value="CLYHEMP007425.1"/>
    <property type="gene ID" value="CLYHEMG007425"/>
</dbReference>
<dbReference type="RefSeq" id="XP_066910514.1">
    <property type="nucleotide sequence ID" value="XM_067054413.1"/>
</dbReference>
<keyword evidence="4 10" id="KW-1133">Transmembrane helix</keyword>
<feature type="transmembrane region" description="Helical" evidence="10">
    <location>
        <begin position="287"/>
        <end position="308"/>
    </location>
</feature>
<feature type="transmembrane region" description="Helical" evidence="10">
    <location>
        <begin position="7"/>
        <end position="24"/>
    </location>
</feature>
<evidence type="ECO:0000256" key="8">
    <source>
        <dbReference type="ARBA" id="ARBA00041910"/>
    </source>
</evidence>
<protein>
    <recommendedName>
        <fullName evidence="7">UNC93-like protein MFSD11</fullName>
    </recommendedName>
    <alternativeName>
        <fullName evidence="8">Major facilitator superfamily domain-containing protein 11</fullName>
    </alternativeName>
</protein>
<feature type="transmembrane region" description="Helical" evidence="10">
    <location>
        <begin position="359"/>
        <end position="383"/>
    </location>
</feature>
<dbReference type="CDD" id="cd17407">
    <property type="entry name" value="MFS_MFSD11"/>
    <property type="match status" value="1"/>
</dbReference>
<keyword evidence="5 10" id="KW-0472">Membrane</keyword>